<reference evidence="1 2" key="1">
    <citation type="submission" date="2022-07" db="EMBL/GenBank/DDBJ databases">
        <title>Two temperate virus in Haloterrigena jeotgali A29.</title>
        <authorList>
            <person name="Deng X."/>
        </authorList>
    </citation>
    <scope>NUCLEOTIDE SEQUENCE [LARGE SCALE GENOMIC DNA]</scope>
    <source>
        <strain evidence="1 2">A29</strain>
    </source>
</reference>
<dbReference type="GeneID" id="84215716"/>
<name>A0AAF0T1E2_9EURY</name>
<dbReference type="GeneID" id="39864199"/>
<sequence>MTDLTIPPNADTDRIKALVQDHLEIGDTVEVRSEERTEDHGTDVVGDVTGFEPGYLEIDGQSLDAGSVRYDEIHTVGTIESDSHR</sequence>
<keyword evidence="2" id="KW-1185">Reference proteome</keyword>
<organism evidence="1 2">
    <name type="scientific">Natrinema thermotolerans</name>
    <dbReference type="NCBI Taxonomy" id="121872"/>
    <lineage>
        <taxon>Archaea</taxon>
        <taxon>Methanobacteriati</taxon>
        <taxon>Methanobacteriota</taxon>
        <taxon>Stenosarchaea group</taxon>
        <taxon>Halobacteria</taxon>
        <taxon>Halobacteriales</taxon>
        <taxon>Natrialbaceae</taxon>
        <taxon>Natrinema</taxon>
    </lineage>
</organism>
<evidence type="ECO:0000313" key="2">
    <source>
        <dbReference type="Proteomes" id="UP001224926"/>
    </source>
</evidence>
<dbReference type="EMBL" id="CP101873">
    <property type="protein sequence ID" value="WMT07112.1"/>
    <property type="molecule type" value="Genomic_DNA"/>
</dbReference>
<accession>A0AAF0T1E2</accession>
<proteinExistence type="predicted"/>
<evidence type="ECO:0000313" key="1">
    <source>
        <dbReference type="EMBL" id="WMT07112.1"/>
    </source>
</evidence>
<protein>
    <submittedName>
        <fullName evidence="1">Uncharacterized protein</fullName>
    </submittedName>
</protein>
<dbReference type="AlphaFoldDB" id="A0AAF0T1E2"/>
<gene>
    <name evidence="1" type="ORF">NP511_17205</name>
</gene>
<dbReference type="RefSeq" id="WP_049966437.1">
    <property type="nucleotide sequence ID" value="NZ_CP101873.1"/>
</dbReference>
<dbReference type="Proteomes" id="UP001224926">
    <property type="component" value="Chromosome"/>
</dbReference>